<organism evidence="4 5">
    <name type="scientific">Aphanomyces stellatus</name>
    <dbReference type="NCBI Taxonomy" id="120398"/>
    <lineage>
        <taxon>Eukaryota</taxon>
        <taxon>Sar</taxon>
        <taxon>Stramenopiles</taxon>
        <taxon>Oomycota</taxon>
        <taxon>Saprolegniomycetes</taxon>
        <taxon>Saprolegniales</taxon>
        <taxon>Verrucalvaceae</taxon>
        <taxon>Aphanomyces</taxon>
    </lineage>
</organism>
<reference evidence="3" key="2">
    <citation type="submission" date="2019-06" db="EMBL/GenBank/DDBJ databases">
        <title>Genomics analysis of Aphanomyces spp. identifies a new class of oomycete effector associated with host adaptation.</title>
        <authorList>
            <person name="Gaulin E."/>
        </authorList>
    </citation>
    <scope>NUCLEOTIDE SEQUENCE</scope>
    <source>
        <strain evidence="3">CBS 578.67</strain>
    </source>
</reference>
<dbReference type="CDD" id="cd18316">
    <property type="entry name" value="BTB_POZ_KCTD-like"/>
    <property type="match status" value="1"/>
</dbReference>
<name>A0A485KZI2_9STRA</name>
<proteinExistence type="predicted"/>
<dbReference type="Proteomes" id="UP000332933">
    <property type="component" value="Unassembled WGS sequence"/>
</dbReference>
<dbReference type="InterPro" id="IPR000210">
    <property type="entry name" value="BTB/POZ_dom"/>
</dbReference>
<reference evidence="4 5" key="1">
    <citation type="submission" date="2019-03" db="EMBL/GenBank/DDBJ databases">
        <authorList>
            <person name="Gaulin E."/>
            <person name="Dumas B."/>
        </authorList>
    </citation>
    <scope>NUCLEOTIDE SEQUENCE [LARGE SCALE GENOMIC DNA]</scope>
    <source>
        <strain evidence="4">CBS 568.67</strain>
    </source>
</reference>
<evidence type="ECO:0000313" key="4">
    <source>
        <dbReference type="EMBL" id="VFT90799.1"/>
    </source>
</evidence>
<feature type="region of interest" description="Disordered" evidence="1">
    <location>
        <begin position="1"/>
        <end position="29"/>
    </location>
</feature>
<dbReference type="Gene3D" id="3.30.710.10">
    <property type="entry name" value="Potassium Channel Kv1.1, Chain A"/>
    <property type="match status" value="1"/>
</dbReference>
<keyword evidence="5" id="KW-1185">Reference proteome</keyword>
<dbReference type="EMBL" id="VJMH01005498">
    <property type="protein sequence ID" value="KAF0695205.1"/>
    <property type="molecule type" value="Genomic_DNA"/>
</dbReference>
<feature type="compositionally biased region" description="Low complexity" evidence="1">
    <location>
        <begin position="11"/>
        <end position="29"/>
    </location>
</feature>
<evidence type="ECO:0000313" key="3">
    <source>
        <dbReference type="EMBL" id="KAF0695205.1"/>
    </source>
</evidence>
<protein>
    <submittedName>
        <fullName evidence="4">Aste57867_13969 protein</fullName>
    </submittedName>
</protein>
<sequence length="270" mass="29825">MENGSPSLVESPTSTGTTQSTAAGTPQQAVHEPLSQFVAKKGRPINAIWSLFTNKPNAQMLSMGSKAPCKHCHNFVIHHNKTACVERHLKKCMPFLALMHGMPEQERPDWFNATQAPKKSIDAANLVFSIKKQQAGVLPKSPILPTTYLPVVAGASEPTIKLNVGGTFFESTRTTLLQHEHSFFHDLLLTARPRPDGSYFLDLDPKIFTHVMDFLRYGELSVEGLNSWERRKLGKTMAFLKLEAHPWDPFSETAMAATGDGADKDTSVNV</sequence>
<gene>
    <name evidence="4" type="primary">Aste57867_13969</name>
    <name evidence="3" type="ORF">As57867_013918</name>
    <name evidence="4" type="ORF">ASTE57867_13969</name>
</gene>
<evidence type="ECO:0000313" key="5">
    <source>
        <dbReference type="Proteomes" id="UP000332933"/>
    </source>
</evidence>
<dbReference type="GO" id="GO:0051260">
    <property type="term" value="P:protein homooligomerization"/>
    <property type="evidence" value="ECO:0007669"/>
    <property type="project" value="InterPro"/>
</dbReference>
<dbReference type="InterPro" id="IPR003131">
    <property type="entry name" value="T1-type_BTB"/>
</dbReference>
<accession>A0A485KZI2</accession>
<evidence type="ECO:0000259" key="2">
    <source>
        <dbReference type="PROSITE" id="PS50097"/>
    </source>
</evidence>
<dbReference type="PROSITE" id="PS50097">
    <property type="entry name" value="BTB"/>
    <property type="match status" value="1"/>
</dbReference>
<dbReference type="Pfam" id="PF02214">
    <property type="entry name" value="BTB_2"/>
    <property type="match status" value="1"/>
</dbReference>
<dbReference type="OrthoDB" id="66888at2759"/>
<evidence type="ECO:0000256" key="1">
    <source>
        <dbReference type="SAM" id="MobiDB-lite"/>
    </source>
</evidence>
<dbReference type="InterPro" id="IPR011333">
    <property type="entry name" value="SKP1/BTB/POZ_sf"/>
</dbReference>
<feature type="domain" description="BTB" evidence="2">
    <location>
        <begin position="158"/>
        <end position="224"/>
    </location>
</feature>
<dbReference type="PANTHER" id="PTHR14499:SF136">
    <property type="entry name" value="GH08630P"/>
    <property type="match status" value="1"/>
</dbReference>
<dbReference type="EMBL" id="CAADRA010005519">
    <property type="protein sequence ID" value="VFT90799.1"/>
    <property type="molecule type" value="Genomic_DNA"/>
</dbReference>
<feature type="compositionally biased region" description="Polar residues" evidence="1">
    <location>
        <begin position="1"/>
        <end position="10"/>
    </location>
</feature>
<dbReference type="SUPFAM" id="SSF54695">
    <property type="entry name" value="POZ domain"/>
    <property type="match status" value="1"/>
</dbReference>
<dbReference type="PANTHER" id="PTHR14499">
    <property type="entry name" value="POTASSIUM CHANNEL TETRAMERIZATION DOMAIN-CONTAINING"/>
    <property type="match status" value="1"/>
</dbReference>
<dbReference type="AlphaFoldDB" id="A0A485KZI2"/>